<feature type="compositionally biased region" description="Basic and acidic residues" evidence="4">
    <location>
        <begin position="47"/>
        <end position="64"/>
    </location>
</feature>
<dbReference type="AlphaFoldDB" id="D7G136"/>
<keyword evidence="1" id="KW-0677">Repeat</keyword>
<dbReference type="STRING" id="2880.D7G136"/>
<evidence type="ECO:0000259" key="6">
    <source>
        <dbReference type="SMART" id="SM00004"/>
    </source>
</evidence>
<evidence type="ECO:0000256" key="2">
    <source>
        <dbReference type="ARBA" id="ARBA00023157"/>
    </source>
</evidence>
<feature type="domain" description="LNR" evidence="6">
    <location>
        <begin position="321"/>
        <end position="355"/>
    </location>
</feature>
<gene>
    <name evidence="7" type="ORF">Esi_0432_0021</name>
</gene>
<name>D7G136_ECTSI</name>
<feature type="region of interest" description="Disordered" evidence="4">
    <location>
        <begin position="46"/>
        <end position="71"/>
    </location>
</feature>
<dbReference type="EMBL" id="FN649760">
    <property type="protein sequence ID" value="CBJ33146.1"/>
    <property type="molecule type" value="Genomic_DNA"/>
</dbReference>
<evidence type="ECO:0000256" key="3">
    <source>
        <dbReference type="ARBA" id="ARBA00023180"/>
    </source>
</evidence>
<feature type="compositionally biased region" description="Pro residues" evidence="4">
    <location>
        <begin position="179"/>
        <end position="207"/>
    </location>
</feature>
<feature type="region of interest" description="Disordered" evidence="4">
    <location>
        <begin position="270"/>
        <end position="324"/>
    </location>
</feature>
<dbReference type="InterPro" id="IPR000800">
    <property type="entry name" value="Notch_dom"/>
</dbReference>
<feature type="region of interest" description="Disordered" evidence="4">
    <location>
        <begin position="1"/>
        <end position="20"/>
    </location>
</feature>
<keyword evidence="8" id="KW-1185">Reference proteome</keyword>
<feature type="transmembrane region" description="Helical" evidence="5">
    <location>
        <begin position="85"/>
        <end position="106"/>
    </location>
</feature>
<evidence type="ECO:0000313" key="7">
    <source>
        <dbReference type="EMBL" id="CBJ33146.1"/>
    </source>
</evidence>
<evidence type="ECO:0000256" key="4">
    <source>
        <dbReference type="SAM" id="MobiDB-lite"/>
    </source>
</evidence>
<feature type="domain" description="LNR" evidence="6">
    <location>
        <begin position="201"/>
        <end position="240"/>
    </location>
</feature>
<accession>D7G136</accession>
<keyword evidence="5" id="KW-0812">Transmembrane</keyword>
<protein>
    <recommendedName>
        <fullName evidence="6">LNR domain-containing protein</fullName>
    </recommendedName>
</protein>
<dbReference type="SMART" id="SM00004">
    <property type="entry name" value="NL"/>
    <property type="match status" value="2"/>
</dbReference>
<feature type="compositionally biased region" description="Low complexity" evidence="4">
    <location>
        <begin position="288"/>
        <end position="301"/>
    </location>
</feature>
<feature type="region of interest" description="Disordered" evidence="4">
    <location>
        <begin position="179"/>
        <end position="209"/>
    </location>
</feature>
<evidence type="ECO:0000256" key="5">
    <source>
        <dbReference type="SAM" id="Phobius"/>
    </source>
</evidence>
<sequence>MGYSDFRRRAPSAQRGHTHPHLAIQGASGSFFLGLHRHSACTVYAQRKGDRGDSAKPSERRVVGEPDFDDPASNPHTMTSFFFRFGWLTAIPITVAVGALLFAGAADALTQSSACERNVYSSPGDCDTAINTPDCNYSDGDCCWCTCTVGNCVEEGYDTHCIDPGAWCSPLAATPAPISPTPGPVSPTPEPTPGPVSPTPEPTPGPVSPATTCRTADYNTGICTEANNNADCTFDDGDCCWCDCDHENCPPPGDEDYDCVNPDSSCYGDDPDATTPAPVTDLTPGPTPADSTITSAPTAAPTPEPTLVDGAAAPVSETPSPTPSLSLCDDLRIGDGLCDDDNNNEDCLWDGGDCCECTCDTTSIYRCGANDYDCLDPSGTTCEEEETTTTASSSSLFNANAFLGLGISCAMMLVSTVATS</sequence>
<dbReference type="InParanoid" id="D7G136"/>
<keyword evidence="3" id="KW-0325">Glycoprotein</keyword>
<keyword evidence="5" id="KW-1133">Transmembrane helix</keyword>
<proteinExistence type="predicted"/>
<dbReference type="Proteomes" id="UP000002630">
    <property type="component" value="Unassembled WGS sequence"/>
</dbReference>
<evidence type="ECO:0000313" key="8">
    <source>
        <dbReference type="Proteomes" id="UP000002630"/>
    </source>
</evidence>
<keyword evidence="5" id="KW-0472">Membrane</keyword>
<reference evidence="7 8" key="1">
    <citation type="journal article" date="2010" name="Nature">
        <title>The Ectocarpus genome and the independent evolution of multicellularity in brown algae.</title>
        <authorList>
            <person name="Cock J.M."/>
            <person name="Sterck L."/>
            <person name="Rouze P."/>
            <person name="Scornet D."/>
            <person name="Allen A.E."/>
            <person name="Amoutzias G."/>
            <person name="Anthouard V."/>
            <person name="Artiguenave F."/>
            <person name="Aury J.M."/>
            <person name="Badger J.H."/>
            <person name="Beszteri B."/>
            <person name="Billiau K."/>
            <person name="Bonnet E."/>
            <person name="Bothwell J.H."/>
            <person name="Bowler C."/>
            <person name="Boyen C."/>
            <person name="Brownlee C."/>
            <person name="Carrano C.J."/>
            <person name="Charrier B."/>
            <person name="Cho G.Y."/>
            <person name="Coelho S.M."/>
            <person name="Collen J."/>
            <person name="Corre E."/>
            <person name="Da Silva C."/>
            <person name="Delage L."/>
            <person name="Delaroque N."/>
            <person name="Dittami S.M."/>
            <person name="Doulbeau S."/>
            <person name="Elias M."/>
            <person name="Farnham G."/>
            <person name="Gachon C.M."/>
            <person name="Gschloessl B."/>
            <person name="Heesch S."/>
            <person name="Jabbari K."/>
            <person name="Jubin C."/>
            <person name="Kawai H."/>
            <person name="Kimura K."/>
            <person name="Kloareg B."/>
            <person name="Kupper F.C."/>
            <person name="Lang D."/>
            <person name="Le Bail A."/>
            <person name="Leblanc C."/>
            <person name="Lerouge P."/>
            <person name="Lohr M."/>
            <person name="Lopez P.J."/>
            <person name="Martens C."/>
            <person name="Maumus F."/>
            <person name="Michel G."/>
            <person name="Miranda-Saavedra D."/>
            <person name="Morales J."/>
            <person name="Moreau H."/>
            <person name="Motomura T."/>
            <person name="Nagasato C."/>
            <person name="Napoli C.A."/>
            <person name="Nelson D.R."/>
            <person name="Nyvall-Collen P."/>
            <person name="Peters A.F."/>
            <person name="Pommier C."/>
            <person name="Potin P."/>
            <person name="Poulain J."/>
            <person name="Quesneville H."/>
            <person name="Read B."/>
            <person name="Rensing S.A."/>
            <person name="Ritter A."/>
            <person name="Rousvoal S."/>
            <person name="Samanta M."/>
            <person name="Samson G."/>
            <person name="Schroeder D.C."/>
            <person name="Segurens B."/>
            <person name="Strittmatter M."/>
            <person name="Tonon T."/>
            <person name="Tregear J.W."/>
            <person name="Valentin K."/>
            <person name="von Dassow P."/>
            <person name="Yamagishi T."/>
            <person name="Van de Peer Y."/>
            <person name="Wincker P."/>
        </authorList>
    </citation>
    <scope>NUCLEOTIDE SEQUENCE [LARGE SCALE GENOMIC DNA]</scope>
    <source>
        <strain evidence="8">Ec32 / CCAP1310/4</strain>
    </source>
</reference>
<organism evidence="7 8">
    <name type="scientific">Ectocarpus siliculosus</name>
    <name type="common">Brown alga</name>
    <name type="synonym">Conferva siliculosa</name>
    <dbReference type="NCBI Taxonomy" id="2880"/>
    <lineage>
        <taxon>Eukaryota</taxon>
        <taxon>Sar</taxon>
        <taxon>Stramenopiles</taxon>
        <taxon>Ochrophyta</taxon>
        <taxon>PX clade</taxon>
        <taxon>Phaeophyceae</taxon>
        <taxon>Ectocarpales</taxon>
        <taxon>Ectocarpaceae</taxon>
        <taxon>Ectocarpus</taxon>
    </lineage>
</organism>
<keyword evidence="2" id="KW-1015">Disulfide bond</keyword>
<evidence type="ECO:0000256" key="1">
    <source>
        <dbReference type="ARBA" id="ARBA00022737"/>
    </source>
</evidence>